<dbReference type="PROSITE" id="PS50800">
    <property type="entry name" value="SAP"/>
    <property type="match status" value="1"/>
</dbReference>
<dbReference type="InterPro" id="IPR003034">
    <property type="entry name" value="SAP_dom"/>
</dbReference>
<protein>
    <recommendedName>
        <fullName evidence="5">COL6A</fullName>
    </recommendedName>
</protein>
<dbReference type="SUPFAM" id="SSF68906">
    <property type="entry name" value="SAP domain"/>
    <property type="match status" value="1"/>
</dbReference>
<feature type="domain" description="SAP" evidence="2">
    <location>
        <begin position="662"/>
        <end position="696"/>
    </location>
</feature>
<dbReference type="SUPFAM" id="SSF56219">
    <property type="entry name" value="DNase I-like"/>
    <property type="match status" value="1"/>
</dbReference>
<evidence type="ECO:0000313" key="4">
    <source>
        <dbReference type="Proteomes" id="UP000507470"/>
    </source>
</evidence>
<dbReference type="PROSITE" id="PS50234">
    <property type="entry name" value="VWFA"/>
    <property type="match status" value="2"/>
</dbReference>
<dbReference type="InterPro" id="IPR036465">
    <property type="entry name" value="vWFA_dom_sf"/>
</dbReference>
<organism evidence="3 4">
    <name type="scientific">Mytilus coruscus</name>
    <name type="common">Sea mussel</name>
    <dbReference type="NCBI Taxonomy" id="42192"/>
    <lineage>
        <taxon>Eukaryota</taxon>
        <taxon>Metazoa</taxon>
        <taxon>Spiralia</taxon>
        <taxon>Lophotrochozoa</taxon>
        <taxon>Mollusca</taxon>
        <taxon>Bivalvia</taxon>
        <taxon>Autobranchia</taxon>
        <taxon>Pteriomorphia</taxon>
        <taxon>Mytilida</taxon>
        <taxon>Mytiloidea</taxon>
        <taxon>Mytilidae</taxon>
        <taxon>Mytilinae</taxon>
        <taxon>Mytilus</taxon>
    </lineage>
</organism>
<sequence>MYVIDVFSDCRTVDPVDVIFVIDVFSDCRTVVPVDVIYVIDVFSDCRTVVPVDVIYVIDVFSDCKTVVSVDVIFVIDVFSDCRTVVPVDVIYVIDVFSDYCKTVVSGDVIFVIDVFSDCRTVVPVDVIYVIDVFSDCRTVVPVLVIFVIDVLSDCETVLSINVMYVIGVISDCRTVVSVDVMYVIDVFSDYCRTVVPVDVIFVIDVLSDCETVVSLNVIYVIDVFSDCKAFVSVDVIYVIDVFSDCKTVVSVDFIFVIDVFSDCRTVVPVDVIYIIDVFSDYRTVVPVDVIYVIDVFSDCRTVVPVIVIFVIDVLSDCETVLSINVMYVIDVISDCRTVVFVDIMYVIDVFSDCKTVVSVDVIYVIDVFSDCRTVVPVDVIFVIDVFSDCKTFVSVDVIYVIDVFSDYCKTVVPVDIIFVIDESGSVGEDHFRNSMDALVNSVEKLAIAENYVRVGVSLFAGAGTSRPLLQLNSEYDKEAVKQVLSDAVYQKGSHTEIGDAFQYVCDEMFIQEKGDRSDAQNYLILLTDGKSNSGANPVRVQAAACKTKGVRIVTVGIGSNTDEDLLKEVAYSMPNYYLSTDYDKLPETLPNLVIQTMDCSTEWVLNFEYKDFFDLDAIKSKIEKAAKNKLLEAIGKLQDELVKALGLPEGFLQSTGPCVRPDKMKLSQLKQELEERGLSTTGSNVDLISRLQTDDRSEYNAGMIDISTVRCETVGSTLYLPEITNLWLKDHLYYSISNDCLRLDVCVDISLSIGSFDYSKSFNAFLQLDFCKFLINYGIESETKSVILISYNWGQLETLTVTKDFQVLLSIDKDTDKKIFKLDFGLRICFEGDCVIDQMFLEDYEIPIPICNENFTFSGESILELVQSIGGKMTEDVFDMVLKYLGLDKNIEKGITYIEKGTTSQNRLWLKLDKTFFGFDFDLYLCALYMPPEGSTQTENDFHRLENEISAFTSRGKIILMGDFNGRTAELEDFVKHYSVDLNKYRDTNILPKNYNIDTCLDHNNQDLAHNTYGNNLIDLCISSRLQILNGRYIGDSQGYYTCMTPNGYSSVDYAVASVALLPSVQYFRTCPFNYLSDHAQRHFKTGQCNIQEGPKDCPVMINPQKYLPANIRTMLQCEMTENCFGLDCCIDLSFQLPLGDRTVTYHIPFWFKFEPCDFKVDVRFGGYTYKKFILDYNWGEKNVLSIGNGDPAPVSIEYSIDKMEGSQGFIIDAKIIICFPIDGELFCAPDGGIHILKQQTLPICSQEFYDWIKDCKTVTPADIIFVLDESGSVGQDQFTLSLEAISETTDKLAVGENLIRVGMSMFGGTGTSRTGFDLDTSYDKTVISQNILKITYNKQGYTDIGDALRYACEDMFVPSKGDRDDVMNYVVLMTDGQSNRGNTQTGVNTCRNNGVTIIAVGIGDGISRTELLSVVQDPNHFINTTYVELHETLPDIVTKYIDCSAEISSLISDWLKQAGMDVLKGVKEGGKQLILKRLGLDDFFSGPNCDRERKPFTPNIGGWNNECPLGTFGIQDLPDNMACHFKDTCTGIECCIDIPSLGLTLHPFIIIDPCEYTVNYGVNTINETIRLINYEWGKTEKINLAGGVIQLQMVIKKPHGMKKFIMYLSAKACFEERCVPDVKIFDGTEIPQPICDLYADYNFKEFSLSEWGGRVGADIKGQLKTEFRTLLLEQLGLDVKLKNPSCNRSNDMYSPAVNGWINECTTLTPPALSGPVSCYIPDYCTGIDCCLDFDYLDLHLNFYLYVDTCNYVIRGGIEKLTFEYQLLDYQWGEVKEEKLVEIIRIKYKIDRLEEQKKLIVDAELKICLEKEDCSIIIKLFDQQLISQPLCDMEMDGQLLNISFTDWVKKTGENVGNTLTSAVANKLLDELGLTKFMNSVPCDRYAGIYADSENGWNSKDCPLASNLPPIETSMTCYIPSYCTGINCCIEVDQIGKTFNVYALLDGCNQRLTLGIERRKIDISLLDYNWGQTQIFTLMDIIYLEYSIQDLKGENSYMLNVKIKVCLQQGGGSCLFTMTLFDNTKIQKFGCDWSHSEFKIQGFSLQKFLSDNDVVDNAAGLMLDKLLEELGITSELKDTQCNRALSPYSPVDSNGWNIGCEKTLPYILPAVPNTMSCHLTGTCTGIDCCIDVSQISRSINVYIKLDACNYKLTAGIEKLTFDIPLLNYEFGQKLSFRLMNIFRIDYAIIDLSMEKQFVVDMDVSVCFEANSPCVFTSTVMKNARLPKPICDLRSNLSFEDISLKELAENLLLDVTQQLPSYAADILLERLGISQWMQDVPCSRQSSQYTPNVKGWKILCPSNVPLQDLTGSLSCTIPDYCTGIDCCVEIPQIGRTFHVYLLLDACSHRLKIGIENLGLDQAYFNFEFDKVHEIRLSKLITLQYSVSDLEGKKKYIVNMNITVCLEPSGSCIFTWDILKDVYLPKLGCDWNISMSVCLVSIFTWDILKDVYLPKLGCDWNISMADFSPSKLLQDSGFTVTDNLPDVILSQILEKMGVIDYLLTPECDLGDYTPSVNGWTNNCPAKVINMTLPNLPSSLTCRIDDTCTKVDCCIRVDFLKRNIHIELDIDVCSRGISFAIEKLKQDLTIFNYNLGIGGKFKLLDFVSLDYTIDNTEDINKFRVNLNVTIQLDDETVLYKSVLLKDANLIRIPCDWNTGFIFEDFSLQSYINQLSLPSKDQLTELLAAKLVEELGIGSLLQDTPCQRSSSVYSPSVNGLKNECPLAVPFQDLTIPASCYIPSHCTAVDCCVDVDFLHHSFHAYIDLNTCENAFKLGIEKLKLDPISLTDYQFGTIEYFNLKGIVRIGYMIEDLSIQRKFRVDLNLSICFESNEPCLYEIVLFKDALVPKILCDWEANFSIPDFSLEKYTAEAGGVMNSLTEPFIQKLMEDLGISSYLNDDPCNITSEDFTPNHQGWKSGGYI</sequence>
<keyword evidence="4" id="KW-1185">Reference proteome</keyword>
<evidence type="ECO:0000259" key="2">
    <source>
        <dbReference type="PROSITE" id="PS50800"/>
    </source>
</evidence>
<dbReference type="InterPro" id="IPR002035">
    <property type="entry name" value="VWF_A"/>
</dbReference>
<dbReference type="OrthoDB" id="6107827at2759"/>
<proteinExistence type="predicted"/>
<feature type="domain" description="VWFA" evidence="1">
    <location>
        <begin position="1264"/>
        <end position="1438"/>
    </location>
</feature>
<evidence type="ECO:0000313" key="3">
    <source>
        <dbReference type="EMBL" id="CAC5375020.1"/>
    </source>
</evidence>
<dbReference type="EMBL" id="CACVKT020002095">
    <property type="protein sequence ID" value="CAC5375020.1"/>
    <property type="molecule type" value="Genomic_DNA"/>
</dbReference>
<evidence type="ECO:0000259" key="1">
    <source>
        <dbReference type="PROSITE" id="PS50234"/>
    </source>
</evidence>
<dbReference type="InterPro" id="IPR036361">
    <property type="entry name" value="SAP_dom_sf"/>
</dbReference>
<feature type="domain" description="VWFA" evidence="1">
    <location>
        <begin position="416"/>
        <end position="593"/>
    </location>
</feature>
<name>A0A6J8AVX3_MYTCO</name>
<dbReference type="Pfam" id="PF00092">
    <property type="entry name" value="VWA"/>
    <property type="match status" value="2"/>
</dbReference>
<gene>
    <name evidence="3" type="ORF">MCOR_12200</name>
</gene>
<dbReference type="Gene3D" id="3.60.10.10">
    <property type="entry name" value="Endonuclease/exonuclease/phosphatase"/>
    <property type="match status" value="1"/>
</dbReference>
<dbReference type="CDD" id="cd01450">
    <property type="entry name" value="vWFA_subfamily_ECM"/>
    <property type="match status" value="2"/>
</dbReference>
<dbReference type="PANTHER" id="PTHR24020:SF20">
    <property type="entry name" value="PH DOMAIN-CONTAINING PROTEIN"/>
    <property type="match status" value="1"/>
</dbReference>
<evidence type="ECO:0008006" key="5">
    <source>
        <dbReference type="Google" id="ProtNLM"/>
    </source>
</evidence>
<dbReference type="InterPro" id="IPR050525">
    <property type="entry name" value="ECM_Assembly_Org"/>
</dbReference>
<reference evidence="3 4" key="1">
    <citation type="submission" date="2020-06" db="EMBL/GenBank/DDBJ databases">
        <authorList>
            <person name="Li R."/>
            <person name="Bekaert M."/>
        </authorList>
    </citation>
    <scope>NUCLEOTIDE SEQUENCE [LARGE SCALE GENOMIC DNA]</scope>
    <source>
        <strain evidence="4">wild</strain>
    </source>
</reference>
<dbReference type="InterPro" id="IPR036691">
    <property type="entry name" value="Endo/exonu/phosph_ase_sf"/>
</dbReference>
<dbReference type="SMART" id="SM00327">
    <property type="entry name" value="VWA"/>
    <property type="match status" value="2"/>
</dbReference>
<dbReference type="PANTHER" id="PTHR24020">
    <property type="entry name" value="COLLAGEN ALPHA"/>
    <property type="match status" value="1"/>
</dbReference>
<dbReference type="Proteomes" id="UP000507470">
    <property type="component" value="Unassembled WGS sequence"/>
</dbReference>
<dbReference type="SUPFAM" id="SSF53300">
    <property type="entry name" value="vWA-like"/>
    <property type="match status" value="2"/>
</dbReference>
<dbReference type="Gene3D" id="3.40.50.410">
    <property type="entry name" value="von Willebrand factor, type A domain"/>
    <property type="match status" value="2"/>
</dbReference>
<accession>A0A6J8AVX3</accession>
<dbReference type="Pfam" id="PF02037">
    <property type="entry name" value="SAP"/>
    <property type="match status" value="1"/>
</dbReference>
<dbReference type="Gene3D" id="1.10.720.30">
    <property type="entry name" value="SAP domain"/>
    <property type="match status" value="1"/>
</dbReference>
<dbReference type="SMART" id="SM00513">
    <property type="entry name" value="SAP"/>
    <property type="match status" value="1"/>
</dbReference>